<reference evidence="1 2" key="1">
    <citation type="journal article" date="2014" name="Int. J. Syst. Evol. Microbiol.">
        <title>Complete genome sequence of Corynebacterium casei LMG S-19264T (=DSM 44701T), isolated from a smear-ripened cheese.</title>
        <authorList>
            <consortium name="US DOE Joint Genome Institute (JGI-PGF)"/>
            <person name="Walter F."/>
            <person name="Albersmeier A."/>
            <person name="Kalinowski J."/>
            <person name="Ruckert C."/>
        </authorList>
    </citation>
    <scope>NUCLEOTIDE SEQUENCE [LARGE SCALE GENOMIC DNA]</scope>
    <source>
        <strain evidence="1 2">CGMCC 1.7029</strain>
    </source>
</reference>
<keyword evidence="2" id="KW-1185">Reference proteome</keyword>
<sequence length="118" mass="11861">MRVTIACPAHMIADANQLALCLGLGPDDAMTYGQPIWRDAEGNLYAVASATVPTGFAEAATAALSEPAWGADLEAAARAQAAILIGATATPDRLAASLAESPQDALAELGLTLIAEGA</sequence>
<organism evidence="1 2">
    <name type="scientific">Gemmobacter aquaticus</name>
    <dbReference type="NCBI Taxonomy" id="490185"/>
    <lineage>
        <taxon>Bacteria</taxon>
        <taxon>Pseudomonadati</taxon>
        <taxon>Pseudomonadota</taxon>
        <taxon>Alphaproteobacteria</taxon>
        <taxon>Rhodobacterales</taxon>
        <taxon>Paracoccaceae</taxon>
        <taxon>Gemmobacter</taxon>
    </lineage>
</organism>
<dbReference type="RefSeq" id="WP_146287322.1">
    <property type="nucleotide sequence ID" value="NZ_BMLP01000006.1"/>
</dbReference>
<dbReference type="OrthoDB" id="7866420at2"/>
<name>A0A918DDA4_9RHOB</name>
<evidence type="ECO:0000313" key="2">
    <source>
        <dbReference type="Proteomes" id="UP000598196"/>
    </source>
</evidence>
<protein>
    <submittedName>
        <fullName evidence="1">Uncharacterized protein</fullName>
    </submittedName>
</protein>
<evidence type="ECO:0000313" key="1">
    <source>
        <dbReference type="EMBL" id="GGO35570.1"/>
    </source>
</evidence>
<dbReference type="EMBL" id="BMLP01000006">
    <property type="protein sequence ID" value="GGO35570.1"/>
    <property type="molecule type" value="Genomic_DNA"/>
</dbReference>
<proteinExistence type="predicted"/>
<gene>
    <name evidence="1" type="ORF">GCM10010991_28040</name>
</gene>
<dbReference type="AlphaFoldDB" id="A0A918DDA4"/>
<comment type="caution">
    <text evidence="1">The sequence shown here is derived from an EMBL/GenBank/DDBJ whole genome shotgun (WGS) entry which is preliminary data.</text>
</comment>
<dbReference type="Proteomes" id="UP000598196">
    <property type="component" value="Unassembled WGS sequence"/>
</dbReference>
<accession>A0A918DDA4</accession>